<dbReference type="InterPro" id="IPR003870">
    <property type="entry name" value="DUF222"/>
</dbReference>
<sequence>MRECLAMVGQVFTAGDIDYRMFQTIVCRSDLTVDGEVLAAVAAELALRAARWPSMTQRRLAVHVDAIVARADALRRQK</sequence>
<reference evidence="2 3" key="1">
    <citation type="submission" date="2024-05" db="EMBL/GenBank/DDBJ databases">
        <title>Whole genome sequences of Mycobacterium canettii strains associated with human tuberculosis in Canada.</title>
        <authorList>
            <person name="Islam M.R."/>
            <person name="Soualhine H."/>
        </authorList>
    </citation>
    <scope>NUCLEOTIDE SEQUENCE [LARGE SCALE GENOMIC DNA]</scope>
    <source>
        <strain evidence="2 3">1901080</strain>
    </source>
</reference>
<dbReference type="Proteomes" id="UP001485476">
    <property type="component" value="Unassembled WGS sequence"/>
</dbReference>
<dbReference type="EMBL" id="JBEEEP010000040">
    <property type="protein sequence ID" value="MEQ6321518.1"/>
    <property type="molecule type" value="Genomic_DNA"/>
</dbReference>
<evidence type="ECO:0000313" key="2">
    <source>
        <dbReference type="EMBL" id="MEQ6321518.1"/>
    </source>
</evidence>
<dbReference type="Pfam" id="PF02720">
    <property type="entry name" value="DUF222"/>
    <property type="match status" value="1"/>
</dbReference>
<evidence type="ECO:0000313" key="3">
    <source>
        <dbReference type="Proteomes" id="UP001485476"/>
    </source>
</evidence>
<accession>A0ABV1MGV5</accession>
<gene>
    <name evidence="2" type="ORF">ABDZ14_14915</name>
</gene>
<protein>
    <submittedName>
        <fullName evidence="2">DUF222 domain-containing protein</fullName>
    </submittedName>
</protein>
<organism evidence="2 3">
    <name type="scientific">Mycobacterium canetti</name>
    <dbReference type="NCBI Taxonomy" id="78331"/>
    <lineage>
        <taxon>Bacteria</taxon>
        <taxon>Bacillati</taxon>
        <taxon>Actinomycetota</taxon>
        <taxon>Actinomycetes</taxon>
        <taxon>Mycobacteriales</taxon>
        <taxon>Mycobacteriaceae</taxon>
        <taxon>Mycobacterium</taxon>
        <taxon>Mycobacterium tuberculosis complex</taxon>
    </lineage>
</organism>
<evidence type="ECO:0000259" key="1">
    <source>
        <dbReference type="Pfam" id="PF02720"/>
    </source>
</evidence>
<dbReference type="RefSeq" id="WP_041180049.1">
    <property type="nucleotide sequence ID" value="NZ_JACEGU010000018.1"/>
</dbReference>
<keyword evidence="3" id="KW-1185">Reference proteome</keyword>
<comment type="caution">
    <text evidence="2">The sequence shown here is derived from an EMBL/GenBank/DDBJ whole genome shotgun (WGS) entry which is preliminary data.</text>
</comment>
<dbReference type="GeneID" id="69102909"/>
<name>A0ABV1MGV5_9MYCO</name>
<proteinExistence type="predicted"/>
<feature type="domain" description="DUF222" evidence="1">
    <location>
        <begin position="1"/>
        <end position="73"/>
    </location>
</feature>